<sequence length="282" mass="31125">MDLTAVNVHAICWCRSESHRYGKFTMESSQPSRYHAPALEKGLDILELLARSDESLSRLEIAQSLGRTPSETYRMLTTLVQRGYVLKDIKGDGYQLSLTLFALAHSHPPLNRLISRAQPLMRSLAQEIQQSCHLCIEENGQIVVVASVQSPGYWGIALRPGSILGLYNTGSGHILAAFRSRTELDQLISSHQLVDGEMPTVREEFDDTLDRVRSAGYEQVPSRTAVGVTNIGYPVFGPNRTAVAALMCPYLERIDAHTSPGVEFVRSKMAELAGSLSLDARI</sequence>
<dbReference type="GO" id="GO:0003700">
    <property type="term" value="F:DNA-binding transcription factor activity"/>
    <property type="evidence" value="ECO:0007669"/>
    <property type="project" value="TreeGrafter"/>
</dbReference>
<dbReference type="InterPro" id="IPR036388">
    <property type="entry name" value="WH-like_DNA-bd_sf"/>
</dbReference>
<evidence type="ECO:0000259" key="4">
    <source>
        <dbReference type="PROSITE" id="PS51077"/>
    </source>
</evidence>
<keyword evidence="7" id="KW-1185">Reference proteome</keyword>
<comment type="caution">
    <text evidence="6">The sequence shown here is derived from an EMBL/GenBank/DDBJ whole genome shotgun (WGS) entry which is preliminary data.</text>
</comment>
<dbReference type="Pfam" id="PF01614">
    <property type="entry name" value="IclR_C"/>
    <property type="match status" value="1"/>
</dbReference>
<reference evidence="6 7" key="1">
    <citation type="submission" date="2017-07" db="EMBL/GenBank/DDBJ databases">
        <title>Phylogenetic study on the rhizospheric bacterium Ochrobactrum sp. A44.</title>
        <authorList>
            <person name="Krzyzanowska D.M."/>
            <person name="Ossowicki A."/>
            <person name="Rajewska M."/>
            <person name="Maciag T."/>
            <person name="Kaczynski Z."/>
            <person name="Czerwicka M."/>
            <person name="Jafra S."/>
        </authorList>
    </citation>
    <scope>NUCLEOTIDE SEQUENCE [LARGE SCALE GENOMIC DNA]</scope>
    <source>
        <strain evidence="6 7">OgA9a</strain>
    </source>
</reference>
<dbReference type="OrthoDB" id="9790046at2"/>
<organism evidence="6 7">
    <name type="scientific">Brucella grignonensis</name>
    <dbReference type="NCBI Taxonomy" id="94627"/>
    <lineage>
        <taxon>Bacteria</taxon>
        <taxon>Pseudomonadati</taxon>
        <taxon>Pseudomonadota</taxon>
        <taxon>Alphaproteobacteria</taxon>
        <taxon>Hyphomicrobiales</taxon>
        <taxon>Brucellaceae</taxon>
        <taxon>Brucella/Ochrobactrum group</taxon>
        <taxon>Brucella</taxon>
    </lineage>
</organism>
<dbReference type="Proteomes" id="UP000216478">
    <property type="component" value="Unassembled WGS sequence"/>
</dbReference>
<evidence type="ECO:0000256" key="2">
    <source>
        <dbReference type="ARBA" id="ARBA00023125"/>
    </source>
</evidence>
<keyword evidence="1" id="KW-0805">Transcription regulation</keyword>
<dbReference type="InterPro" id="IPR050707">
    <property type="entry name" value="HTH_MetabolicPath_Reg"/>
</dbReference>
<dbReference type="GO" id="GO:0003677">
    <property type="term" value="F:DNA binding"/>
    <property type="evidence" value="ECO:0007669"/>
    <property type="project" value="UniProtKB-KW"/>
</dbReference>
<dbReference type="InterPro" id="IPR005471">
    <property type="entry name" value="Tscrpt_reg_IclR_N"/>
</dbReference>
<dbReference type="SUPFAM" id="SSF46785">
    <property type="entry name" value="Winged helix' DNA-binding domain"/>
    <property type="match status" value="1"/>
</dbReference>
<dbReference type="Pfam" id="PF09339">
    <property type="entry name" value="HTH_IclR"/>
    <property type="match status" value="1"/>
</dbReference>
<feature type="domain" description="HTH iclR-type" evidence="4">
    <location>
        <begin position="36"/>
        <end position="98"/>
    </location>
</feature>
<evidence type="ECO:0000313" key="6">
    <source>
        <dbReference type="EMBL" id="OYR08473.1"/>
    </source>
</evidence>
<dbReference type="PROSITE" id="PS51077">
    <property type="entry name" value="HTH_ICLR"/>
    <property type="match status" value="1"/>
</dbReference>
<dbReference type="Gene3D" id="3.30.450.40">
    <property type="match status" value="1"/>
</dbReference>
<dbReference type="PANTHER" id="PTHR30136:SF7">
    <property type="entry name" value="HTH-TYPE TRANSCRIPTIONAL REGULATOR KDGR-RELATED"/>
    <property type="match status" value="1"/>
</dbReference>
<gene>
    <name evidence="6" type="ORF">CEV33_3195</name>
</gene>
<dbReference type="PROSITE" id="PS51078">
    <property type="entry name" value="ICLR_ED"/>
    <property type="match status" value="1"/>
</dbReference>
<evidence type="ECO:0000256" key="3">
    <source>
        <dbReference type="ARBA" id="ARBA00023163"/>
    </source>
</evidence>
<keyword evidence="2" id="KW-0238">DNA-binding</keyword>
<dbReference type="PANTHER" id="PTHR30136">
    <property type="entry name" value="HELIX-TURN-HELIX TRANSCRIPTIONAL REGULATOR, ICLR FAMILY"/>
    <property type="match status" value="1"/>
</dbReference>
<keyword evidence="3" id="KW-0804">Transcription</keyword>
<evidence type="ECO:0000256" key="1">
    <source>
        <dbReference type="ARBA" id="ARBA00023015"/>
    </source>
</evidence>
<name>A0A256F111_9HYPH</name>
<evidence type="ECO:0000313" key="7">
    <source>
        <dbReference type="Proteomes" id="UP000216478"/>
    </source>
</evidence>
<dbReference type="InterPro" id="IPR036390">
    <property type="entry name" value="WH_DNA-bd_sf"/>
</dbReference>
<dbReference type="SUPFAM" id="SSF55781">
    <property type="entry name" value="GAF domain-like"/>
    <property type="match status" value="1"/>
</dbReference>
<dbReference type="InterPro" id="IPR029016">
    <property type="entry name" value="GAF-like_dom_sf"/>
</dbReference>
<protein>
    <submittedName>
        <fullName evidence="6">Bacterial transcriptional regulator family protein</fullName>
    </submittedName>
</protein>
<dbReference type="AlphaFoldDB" id="A0A256F111"/>
<dbReference type="InterPro" id="IPR014757">
    <property type="entry name" value="Tscrpt_reg_IclR_C"/>
</dbReference>
<feature type="domain" description="IclR-ED" evidence="5">
    <location>
        <begin position="99"/>
        <end position="282"/>
    </location>
</feature>
<dbReference type="EMBL" id="NNRL01000166">
    <property type="protein sequence ID" value="OYR08473.1"/>
    <property type="molecule type" value="Genomic_DNA"/>
</dbReference>
<dbReference type="GO" id="GO:0045892">
    <property type="term" value="P:negative regulation of DNA-templated transcription"/>
    <property type="evidence" value="ECO:0007669"/>
    <property type="project" value="TreeGrafter"/>
</dbReference>
<dbReference type="Gene3D" id="1.10.10.10">
    <property type="entry name" value="Winged helix-like DNA-binding domain superfamily/Winged helix DNA-binding domain"/>
    <property type="match status" value="1"/>
</dbReference>
<dbReference type="SMART" id="SM00346">
    <property type="entry name" value="HTH_ICLR"/>
    <property type="match status" value="1"/>
</dbReference>
<accession>A0A256F111</accession>
<evidence type="ECO:0000259" key="5">
    <source>
        <dbReference type="PROSITE" id="PS51078"/>
    </source>
</evidence>
<proteinExistence type="predicted"/>